<dbReference type="SUPFAM" id="SSF55347">
    <property type="entry name" value="Glyceraldehyde-3-phosphate dehydrogenase-like, C-terminal domain"/>
    <property type="match status" value="1"/>
</dbReference>
<feature type="compositionally biased region" description="Polar residues" evidence="1">
    <location>
        <begin position="419"/>
        <end position="428"/>
    </location>
</feature>
<dbReference type="AlphaFoldDB" id="A0AAN9YSQ7"/>
<feature type="region of interest" description="Disordered" evidence="1">
    <location>
        <begin position="1"/>
        <end position="36"/>
    </location>
</feature>
<keyword evidence="4" id="KW-1185">Reference proteome</keyword>
<feature type="region of interest" description="Disordered" evidence="1">
    <location>
        <begin position="80"/>
        <end position="112"/>
    </location>
</feature>
<dbReference type="InterPro" id="IPR000683">
    <property type="entry name" value="Gfo/Idh/MocA-like_OxRdtase_N"/>
</dbReference>
<proteinExistence type="predicted"/>
<feature type="region of interest" description="Disordered" evidence="1">
    <location>
        <begin position="413"/>
        <end position="433"/>
    </location>
</feature>
<gene>
    <name evidence="3" type="ORF">SLS62_005211</name>
</gene>
<dbReference type="Pfam" id="PF01408">
    <property type="entry name" value="GFO_IDH_MocA"/>
    <property type="match status" value="1"/>
</dbReference>
<evidence type="ECO:0000259" key="2">
    <source>
        <dbReference type="Pfam" id="PF01408"/>
    </source>
</evidence>
<dbReference type="GO" id="GO:0000166">
    <property type="term" value="F:nucleotide binding"/>
    <property type="evidence" value="ECO:0007669"/>
    <property type="project" value="InterPro"/>
</dbReference>
<reference evidence="3 4" key="1">
    <citation type="submission" date="2024-02" db="EMBL/GenBank/DDBJ databases">
        <title>De novo assembly and annotation of 12 fungi associated with fruit tree decline syndrome in Ontario, Canada.</title>
        <authorList>
            <person name="Sulman M."/>
            <person name="Ellouze W."/>
            <person name="Ilyukhin E."/>
        </authorList>
    </citation>
    <scope>NUCLEOTIDE SEQUENCE [LARGE SCALE GENOMIC DNA]</scope>
    <source>
        <strain evidence="3 4">M11/M66-122</strain>
    </source>
</reference>
<accession>A0AAN9YSQ7</accession>
<dbReference type="PANTHER" id="PTHR43377">
    <property type="entry name" value="BILIVERDIN REDUCTASE A"/>
    <property type="match status" value="1"/>
</dbReference>
<dbReference type="Gene3D" id="3.30.360.10">
    <property type="entry name" value="Dihydrodipicolinate Reductase, domain 2"/>
    <property type="match status" value="2"/>
</dbReference>
<evidence type="ECO:0000313" key="4">
    <source>
        <dbReference type="Proteomes" id="UP001320420"/>
    </source>
</evidence>
<dbReference type="EMBL" id="JAKJXP020000034">
    <property type="protein sequence ID" value="KAK7752869.1"/>
    <property type="molecule type" value="Genomic_DNA"/>
</dbReference>
<evidence type="ECO:0000256" key="1">
    <source>
        <dbReference type="SAM" id="MobiDB-lite"/>
    </source>
</evidence>
<dbReference type="Proteomes" id="UP001320420">
    <property type="component" value="Unassembled WGS sequence"/>
</dbReference>
<name>A0AAN9YSQ7_9PEZI</name>
<dbReference type="SUPFAM" id="SSF51735">
    <property type="entry name" value="NAD(P)-binding Rossmann-fold domains"/>
    <property type="match status" value="1"/>
</dbReference>
<feature type="domain" description="Gfo/Idh/MocA-like oxidoreductase N-terminal" evidence="2">
    <location>
        <begin position="142"/>
        <end position="202"/>
    </location>
</feature>
<evidence type="ECO:0000313" key="3">
    <source>
        <dbReference type="EMBL" id="KAK7752869.1"/>
    </source>
</evidence>
<dbReference type="PANTHER" id="PTHR43377:SF12">
    <property type="entry name" value="BINDING ROSSMANN FOLD OXIDOREDUCTASE, PUTATIVE (AFU_ORTHOLOGUE AFUA_3G11840)-RELATED"/>
    <property type="match status" value="1"/>
</dbReference>
<dbReference type="Gene3D" id="3.40.50.720">
    <property type="entry name" value="NAD(P)-binding Rossmann-like Domain"/>
    <property type="match status" value="1"/>
</dbReference>
<organism evidence="3 4">
    <name type="scientific">Diatrype stigma</name>
    <dbReference type="NCBI Taxonomy" id="117547"/>
    <lineage>
        <taxon>Eukaryota</taxon>
        <taxon>Fungi</taxon>
        <taxon>Dikarya</taxon>
        <taxon>Ascomycota</taxon>
        <taxon>Pezizomycotina</taxon>
        <taxon>Sordariomycetes</taxon>
        <taxon>Xylariomycetidae</taxon>
        <taxon>Xylariales</taxon>
        <taxon>Diatrypaceae</taxon>
        <taxon>Diatrype</taxon>
    </lineage>
</organism>
<protein>
    <recommendedName>
        <fullName evidence="2">Gfo/Idh/MocA-like oxidoreductase N-terminal domain-containing protein</fullName>
    </recommendedName>
</protein>
<sequence length="569" mass="63019">MAPHNTADETPASTSPEADEAEVQFPPPPPMSAKPPRVLIIGAGSRGRVYARCTRQSSNGIIVAVAEPDDFKRQQFGRNFIWGDNSTNTSTSTGEEENGHTAAADAPPPPEGSQFAGWREFVAWETERRARERAGERGVPEGVDAVFVCVRDEMHHDAVVALAPLGLHVMCEKPFATTLAGCAAMYRALAPHQSGRVYSVGHVLRYSPHNMLLRRLLLEDRAIGDVLSVVHTEPVGFWHFAHSYVRGNWRRESTTAPSLLTKSCHDIDIILWLLCSPPPGSDAPPHLPSTVASAGSLQFFKKSRKPKAAGSATNCLSCPVEQDCIYSSKRIYVSGKHQGLETGNTGWPMSVVFPDMESFGKDQRKEVLLDRLAEDYDDSTTQEEIDSRNWFGRCVFESDNDVCDEQTVTMTWDEDPIPSSVSNTSSDSLGGRGSKQATFHMIAQTKKQCHRYSYVYGTEGEIYADSRTITIEDFRTGETKVYKPRLESLGHGGGDHGLTRQFILAVDKVKNHGWAAEKAQQEYIGCTLEDIIRSHAVVFAAEEARTTKKVIDWKDWWERNVGEIDTKSC</sequence>
<comment type="caution">
    <text evidence="3">The sequence shown here is derived from an EMBL/GenBank/DDBJ whole genome shotgun (WGS) entry which is preliminary data.</text>
</comment>
<dbReference type="InterPro" id="IPR051450">
    <property type="entry name" value="Gfo/Idh/MocA_Oxidoreductases"/>
</dbReference>
<feature type="compositionally biased region" description="Low complexity" evidence="1">
    <location>
        <begin position="83"/>
        <end position="93"/>
    </location>
</feature>
<dbReference type="InterPro" id="IPR036291">
    <property type="entry name" value="NAD(P)-bd_dom_sf"/>
</dbReference>